<reference evidence="3" key="1">
    <citation type="submission" date="2019-09" db="EMBL/GenBank/DDBJ databases">
        <title>Distinct polysaccharide growth profiles of human intestinal Prevotella copri isolates.</title>
        <authorList>
            <person name="Fehlner-Peach H."/>
            <person name="Magnabosco C."/>
            <person name="Raghavan V."/>
            <person name="Scher J.U."/>
            <person name="Tett A."/>
            <person name="Cox L.M."/>
            <person name="Gottsegen C."/>
            <person name="Watters A."/>
            <person name="Wiltshire- Gordon J.D."/>
            <person name="Segata N."/>
            <person name="Bonneau R."/>
            <person name="Littman D.R."/>
        </authorList>
    </citation>
    <scope>NUCLEOTIDE SEQUENCE [LARGE SCALE GENOMIC DNA]</scope>
    <source>
        <strain evidence="3">iAQ1179</strain>
    </source>
</reference>
<proteinExistence type="predicted"/>
<keyword evidence="1" id="KW-0812">Transmembrane</keyword>
<gene>
    <name evidence="2" type="ORF">F7D95_06545</name>
</gene>
<evidence type="ECO:0000313" key="3">
    <source>
        <dbReference type="Proteomes" id="UP000442105"/>
    </source>
</evidence>
<feature type="transmembrane region" description="Helical" evidence="1">
    <location>
        <begin position="108"/>
        <end position="129"/>
    </location>
</feature>
<keyword evidence="1" id="KW-1133">Transmembrane helix</keyword>
<organism evidence="2 3">
    <name type="scientific">Segatella copri</name>
    <dbReference type="NCBI Taxonomy" id="165179"/>
    <lineage>
        <taxon>Bacteria</taxon>
        <taxon>Pseudomonadati</taxon>
        <taxon>Bacteroidota</taxon>
        <taxon>Bacteroidia</taxon>
        <taxon>Bacteroidales</taxon>
        <taxon>Prevotellaceae</taxon>
        <taxon>Segatella</taxon>
    </lineage>
</organism>
<protein>
    <submittedName>
        <fullName evidence="2">DUF3810 domain-containing protein</fullName>
    </submittedName>
</protein>
<evidence type="ECO:0000256" key="1">
    <source>
        <dbReference type="SAM" id="Phobius"/>
    </source>
</evidence>
<dbReference type="AlphaFoldDB" id="A0AA90ZJY9"/>
<dbReference type="InterPro" id="IPR024294">
    <property type="entry name" value="DUF3810"/>
</dbReference>
<dbReference type="Pfam" id="PF12725">
    <property type="entry name" value="DUF3810"/>
    <property type="match status" value="1"/>
</dbReference>
<comment type="caution">
    <text evidence="2">The sequence shown here is derived from an EMBL/GenBank/DDBJ whole genome shotgun (WGS) entry which is preliminary data.</text>
</comment>
<evidence type="ECO:0000313" key="2">
    <source>
        <dbReference type="EMBL" id="MQN12482.1"/>
    </source>
</evidence>
<dbReference type="EMBL" id="VZCW01000173">
    <property type="protein sequence ID" value="MQN12482.1"/>
    <property type="molecule type" value="Genomic_DNA"/>
</dbReference>
<keyword evidence="1" id="KW-0472">Membrane</keyword>
<name>A0AA90ZJY9_9BACT</name>
<dbReference type="RefSeq" id="WP_153128352.1">
    <property type="nucleotide sequence ID" value="NZ_VZCW01000173.1"/>
</dbReference>
<dbReference type="Proteomes" id="UP000442105">
    <property type="component" value="Unassembled WGS sequence"/>
</dbReference>
<sequence>MKILHTFRLNRVKWRHWLLLVLLLLVTLAKMIPLWGFIYTTRIYPIIGTLLSPISGFFPFAVGDIFIALSIAWVIFYPIYEIGLRKKLARRYFFLAAKKGSYPKKKVVFGRVAEYLLWVYAWFYIAWGLNYSQPNIYDRIGMKPVEVSEAKFKAFAYQYADSLNALSISSDIAGSSIFSDSIVDDGLKNRVRDAVLKEYNKIGYKEGINAPFNQHPHAKTMVFTPLSSMSGVTGSMGPFFCEFTLNGDILPHDYPATYAHEFAHFLGVANEGEANFYSYIVCTASADKQVRFSGYYHIFFHVLNNVFNILGEKEGERFLKHIRPEIIQLAKSDRRYWLGKRCKALDAAQDFIFELYLRGNHVAEGRKSYSGVIGLILAWEEKKK</sequence>
<accession>A0AA90ZJY9</accession>
<feature type="transmembrane region" description="Helical" evidence="1">
    <location>
        <begin position="60"/>
        <end position="80"/>
    </location>
</feature>